<gene>
    <name evidence="3" type="ORF">IAD31_06025</name>
</gene>
<proteinExistence type="predicted"/>
<dbReference type="InterPro" id="IPR025377">
    <property type="entry name" value="DUF4367"/>
</dbReference>
<dbReference type="Pfam" id="PF14285">
    <property type="entry name" value="DUF4367"/>
    <property type="match status" value="1"/>
</dbReference>
<dbReference type="Proteomes" id="UP000886879">
    <property type="component" value="Unassembled WGS sequence"/>
</dbReference>
<reference evidence="3" key="1">
    <citation type="submission" date="2020-10" db="EMBL/GenBank/DDBJ databases">
        <authorList>
            <person name="Gilroy R."/>
        </authorList>
    </citation>
    <scope>NUCLEOTIDE SEQUENCE</scope>
    <source>
        <strain evidence="3">ChiGjej2B2-12916</strain>
    </source>
</reference>
<organism evidence="3 4">
    <name type="scientific">Candidatus Enterenecus faecium</name>
    <dbReference type="NCBI Taxonomy" id="2840780"/>
    <lineage>
        <taxon>Bacteria</taxon>
        <taxon>Bacillati</taxon>
        <taxon>Bacillota</taxon>
        <taxon>Clostridia</taxon>
        <taxon>Eubacteriales</taxon>
        <taxon>Candidatus Enterenecus</taxon>
    </lineage>
</organism>
<name>A0A9D0YRY5_9FIRM</name>
<accession>A0A9D0YRY5</accession>
<feature type="domain" description="DUF4367" evidence="2">
    <location>
        <begin position="135"/>
        <end position="240"/>
    </location>
</feature>
<reference evidence="3" key="2">
    <citation type="journal article" date="2021" name="PeerJ">
        <title>Extensive microbial diversity within the chicken gut microbiome revealed by metagenomics and culture.</title>
        <authorList>
            <person name="Gilroy R."/>
            <person name="Ravi A."/>
            <person name="Getino M."/>
            <person name="Pursley I."/>
            <person name="Horton D.L."/>
            <person name="Alikhan N.F."/>
            <person name="Baker D."/>
            <person name="Gharbi K."/>
            <person name="Hall N."/>
            <person name="Watson M."/>
            <person name="Adriaenssens E.M."/>
            <person name="Foster-Nyarko E."/>
            <person name="Jarju S."/>
            <person name="Secka A."/>
            <person name="Antonio M."/>
            <person name="Oren A."/>
            <person name="Chaudhuri R.R."/>
            <person name="La Ragione R."/>
            <person name="Hildebrand F."/>
            <person name="Pallen M.J."/>
        </authorList>
    </citation>
    <scope>NUCLEOTIDE SEQUENCE</scope>
    <source>
        <strain evidence="3">ChiGjej2B2-12916</strain>
    </source>
</reference>
<keyword evidence="1" id="KW-1133">Transmembrane helix</keyword>
<dbReference type="EMBL" id="DVFO01000059">
    <property type="protein sequence ID" value="HIQ61136.1"/>
    <property type="molecule type" value="Genomic_DNA"/>
</dbReference>
<feature type="transmembrane region" description="Helical" evidence="1">
    <location>
        <begin position="92"/>
        <end position="116"/>
    </location>
</feature>
<keyword evidence="1" id="KW-0472">Membrane</keyword>
<sequence length="242" mass="27298">MRKSRDELARMGSEELKEILRLDSQGVGEYPTEDILYMLDLIVHREKTPEEIQADTEAAWSRFQRDYLHREEETQAPAHTEKVRHWKRLPRGLGATAAALVLAFVGMLTARAAGWVGDDPLQGVLDTYGVTQVKAPTWLPRGCQSQTTERIYTLDQVYYQLNTTYEYQGNTMVLEISNADISQAALETVEGTVERTEMYGQTVYILEHSDGVTVTWHSGQVACCLEGPEQEVLVRVAESMLA</sequence>
<keyword evidence="1" id="KW-0812">Transmembrane</keyword>
<evidence type="ECO:0000313" key="4">
    <source>
        <dbReference type="Proteomes" id="UP000886879"/>
    </source>
</evidence>
<comment type="caution">
    <text evidence="3">The sequence shown here is derived from an EMBL/GenBank/DDBJ whole genome shotgun (WGS) entry which is preliminary data.</text>
</comment>
<dbReference type="AlphaFoldDB" id="A0A9D0YRY5"/>
<protein>
    <submittedName>
        <fullName evidence="3">DUF4367 domain-containing protein</fullName>
    </submittedName>
</protein>
<evidence type="ECO:0000259" key="2">
    <source>
        <dbReference type="Pfam" id="PF14285"/>
    </source>
</evidence>
<evidence type="ECO:0000313" key="3">
    <source>
        <dbReference type="EMBL" id="HIQ61136.1"/>
    </source>
</evidence>
<evidence type="ECO:0000256" key="1">
    <source>
        <dbReference type="SAM" id="Phobius"/>
    </source>
</evidence>